<dbReference type="AlphaFoldDB" id="F5XTI6"/>
<dbReference type="HOGENOM" id="CLU_2917510_0_0_11"/>
<accession>F5XTI6</accession>
<reference evidence="2 3" key="1">
    <citation type="submission" date="2011-05" db="EMBL/GenBank/DDBJ databases">
        <title>Whole genome sequence of Microlunatus phosphovorus NM-1.</title>
        <authorList>
            <person name="Hosoyama A."/>
            <person name="Sasaki K."/>
            <person name="Harada T."/>
            <person name="Igarashi R."/>
            <person name="Kawakoshi A."/>
            <person name="Sasagawa M."/>
            <person name="Fukada J."/>
            <person name="Nakamura S."/>
            <person name="Katano Y."/>
            <person name="Hanada S."/>
            <person name="Kamagata Y."/>
            <person name="Nakamura N."/>
            <person name="Yamazaki S."/>
            <person name="Fujita N."/>
        </authorList>
    </citation>
    <scope>NUCLEOTIDE SEQUENCE [LARGE SCALE GENOMIC DNA]</scope>
    <source>
        <strain evidence="3">ATCC 700054 / DSM 10555 / JCM 9379 / NBRC 101784 / NCIMB 13414 / VKM Ac-1990 / NM-1</strain>
    </source>
</reference>
<feature type="transmembrane region" description="Helical" evidence="1">
    <location>
        <begin position="44"/>
        <end position="60"/>
    </location>
</feature>
<gene>
    <name evidence="2" type="ordered locus">MLP_44210</name>
</gene>
<evidence type="ECO:0000313" key="2">
    <source>
        <dbReference type="EMBL" id="BAK37435.1"/>
    </source>
</evidence>
<keyword evidence="1" id="KW-1133">Transmembrane helix</keyword>
<evidence type="ECO:0000313" key="3">
    <source>
        <dbReference type="Proteomes" id="UP000007947"/>
    </source>
</evidence>
<dbReference type="KEGG" id="mph:MLP_44210"/>
<dbReference type="STRING" id="1032480.MLP_44210"/>
<keyword evidence="3" id="KW-1185">Reference proteome</keyword>
<dbReference type="EMBL" id="AP012204">
    <property type="protein sequence ID" value="BAK37435.1"/>
    <property type="molecule type" value="Genomic_DNA"/>
</dbReference>
<keyword evidence="1" id="KW-0472">Membrane</keyword>
<evidence type="ECO:0000256" key="1">
    <source>
        <dbReference type="SAM" id="Phobius"/>
    </source>
</evidence>
<dbReference type="RefSeq" id="WP_013865269.1">
    <property type="nucleotide sequence ID" value="NC_015635.1"/>
</dbReference>
<organism evidence="2 3">
    <name type="scientific">Microlunatus phosphovorus (strain ATCC 700054 / DSM 10555 / JCM 9379 / NBRC 101784 / NCIMB 13414 / VKM Ac-1990 / NM-1)</name>
    <dbReference type="NCBI Taxonomy" id="1032480"/>
    <lineage>
        <taxon>Bacteria</taxon>
        <taxon>Bacillati</taxon>
        <taxon>Actinomycetota</taxon>
        <taxon>Actinomycetes</taxon>
        <taxon>Propionibacteriales</taxon>
        <taxon>Propionibacteriaceae</taxon>
        <taxon>Microlunatus</taxon>
    </lineage>
</organism>
<name>F5XTI6_MICPN</name>
<dbReference type="Proteomes" id="UP000007947">
    <property type="component" value="Chromosome"/>
</dbReference>
<protein>
    <submittedName>
        <fullName evidence="2">Uncharacterized protein</fullName>
    </submittedName>
</protein>
<sequence>MSTPLWVALLVACVLIAASAGAVGRHRRGNSSARDGLTPTEWLLWGVVGAALLVGVLIALL</sequence>
<keyword evidence="1" id="KW-0812">Transmembrane</keyword>
<proteinExistence type="predicted"/>